<organism evidence="1 2">
    <name type="scientific">Spiromyces aspiralis</name>
    <dbReference type="NCBI Taxonomy" id="68401"/>
    <lineage>
        <taxon>Eukaryota</taxon>
        <taxon>Fungi</taxon>
        <taxon>Fungi incertae sedis</taxon>
        <taxon>Zoopagomycota</taxon>
        <taxon>Kickxellomycotina</taxon>
        <taxon>Kickxellomycetes</taxon>
        <taxon>Kickxellales</taxon>
        <taxon>Kickxellaceae</taxon>
        <taxon>Spiromyces</taxon>
    </lineage>
</organism>
<gene>
    <name evidence="1" type="primary">mcm7</name>
    <name evidence="1" type="ORF">EV182_002231</name>
</gene>
<proteinExistence type="predicted"/>
<reference evidence="1" key="1">
    <citation type="submission" date="2022-06" db="EMBL/GenBank/DDBJ databases">
        <title>Phylogenomic reconstructions and comparative analyses of Kickxellomycotina fungi.</title>
        <authorList>
            <person name="Reynolds N.K."/>
            <person name="Stajich J.E."/>
            <person name="Barry K."/>
            <person name="Grigoriev I.V."/>
            <person name="Crous P."/>
            <person name="Smith M.E."/>
        </authorList>
    </citation>
    <scope>NUCLEOTIDE SEQUENCE</scope>
    <source>
        <strain evidence="1">RSA 2271</strain>
    </source>
</reference>
<protein>
    <submittedName>
        <fullName evidence="1">DNA replication licensing factor MCM7</fullName>
        <ecNumber evidence="1">3.6.4.12</ecNumber>
    </submittedName>
</protein>
<sequence length="837" mass="93457">MLLSLEKIESFIQECKRTGGSKVINEAGEVTMVGGSSKYMDILQQVADHETEKVEVSLDDLAQYEKHELGVDDDGLTFANSLTCRIEKNTKRYVELFSRAVDRLMPATRRDEALYVEDDVIDVILEQRRLRDRADRERREQEQAADIRGTSAADQHSGASGEQRPQRQPYGQPAPEEQRIDEFPVLLTRRYSLYFKPRSNQKAQSVRMVGADQVGHLVTVCGIVTRVTEVRPYMAVAGYLCDTCGCEIFQQVNARQFMPLMQCESPQCKANRSRGKLHRQTRGSKFLRFQEVKVQELTDQVPMGDIPRTLTIHCYEAMTRQVNPGDVVHLTGIFLPAPYTGFRALRAGLLADTYLEAQHIVPLKRQYEKLAEEVTPEIEQKLQEIMNDPDVYTRAANSIAPEIYGHEDVKKALLLLLVGAPHQRTKDGMSIRGDINICLMGDPGVAKSQLLRFISKVAPRGVYTTGRGSSGVGLTASVMRDPVTGEMVLEGGALVLADRGICCIDEFDKMDESDRTAIHEVMEQQTISVAKAGITTTLNARTSILAAANPSRSRYNPRLTPEENINLPAALLSRFDVLFLILDRPDPDDDLRLARHVAFVHMHGRHPTASDNIEQDDAVVGGTLDHIDQELLRHFVAKARQRQPMLSREVADYVVGAYVQMRQTYKEVTDRERTRKAGGGSGAGHHPQQPQTSNVGNITPRTLLGIIRLAQAHARVSGFDIVRIEDIDEALRLIESAQVTLDTAAANERSSMLRRNGKNGSADPTSVIFDILTRMARQSASNQGLHEVKYSLALERVRNAGFTEAHLSRCLRQYEEINILQVNLTRTKITFVVAPGS</sequence>
<keyword evidence="2" id="KW-1185">Reference proteome</keyword>
<accession>A0ACC1HTI2</accession>
<name>A0ACC1HTI2_9FUNG</name>
<evidence type="ECO:0000313" key="1">
    <source>
        <dbReference type="EMBL" id="KAJ1679350.1"/>
    </source>
</evidence>
<evidence type="ECO:0000313" key="2">
    <source>
        <dbReference type="Proteomes" id="UP001145114"/>
    </source>
</evidence>
<dbReference type="EMBL" id="JAMZIH010000437">
    <property type="protein sequence ID" value="KAJ1679350.1"/>
    <property type="molecule type" value="Genomic_DNA"/>
</dbReference>
<dbReference type="EC" id="3.6.4.12" evidence="1"/>
<keyword evidence="1" id="KW-0378">Hydrolase</keyword>
<comment type="caution">
    <text evidence="1">The sequence shown here is derived from an EMBL/GenBank/DDBJ whole genome shotgun (WGS) entry which is preliminary data.</text>
</comment>
<dbReference type="Proteomes" id="UP001145114">
    <property type="component" value="Unassembled WGS sequence"/>
</dbReference>